<evidence type="ECO:0000313" key="3">
    <source>
        <dbReference type="EMBL" id="KAH7036363.1"/>
    </source>
</evidence>
<keyword evidence="4" id="KW-1185">Reference proteome</keyword>
<name>A0ABQ8FYJ3_9PEZI</name>
<sequence>MASDSGHPKSITELPLEVLINCIVPHLDAASFVAFCRTCKAFYNPAFRQDAAFWRMITQLTFRIAENPLKAGDGAHWQKLYKHLLNDTRVFTWGENSRGALGQEDPEADPPAPPARSRDMLRGRGPILRRGRPQIVRQLDHRAFPYEMFKSNSLGIIADLQCGGWSTTLLTSKGILYSVGAVDGSGIGADYARVLTSLKFPAGFPPPVERYDPSTAIKQFSSGRSHILGLSDSGKIWSWHAINEPAWNISFAERDISEKAHPYADSPHYFREKSLSLGRGSVRKVVAGWSVSSAYINGTGIVLWATANRKHYGSDLGKDSLVIQHSVVVPKTSYIRPVRSARDPDDATRDLGQTVGEIINYIVLEHFVVFVTDKGKFFASKMTWNDNNTTGYVDDIVEITALRADPETASKRGAKFDIQGSFRNFAAFINDGEVITSTQDYLELCWSHRLQEGGIDTAGLRKIPALQNSGVISVAFGDYHYHALHSNGTLTSYGMEPRGCGALGLGGHGEAESRLRGLQETPNGRQLVQHGYTTGRKIWFNDVNRQWIRFLSSGGIDPAEAQARIRMTTVDTTALGEVSEWIEQQGSDWDKHPDIAAVDEDGLGTHYVLSVAAAGWHSGALVLVNEDLAKKLEESCVSRVGFVEQPPRADPSTFNEPWNHGAATEEGVWYKWAQNRFPRLKLSNGQEMPGSDDVPFDEWKHKRPEFVLGQDF</sequence>
<gene>
    <name evidence="3" type="ORF">B0J12DRAFT_679014</name>
</gene>
<reference evidence="3 4" key="1">
    <citation type="journal article" date="2021" name="Nat. Commun.">
        <title>Genetic determinants of endophytism in the Arabidopsis root mycobiome.</title>
        <authorList>
            <person name="Mesny F."/>
            <person name="Miyauchi S."/>
            <person name="Thiergart T."/>
            <person name="Pickel B."/>
            <person name="Atanasova L."/>
            <person name="Karlsson M."/>
            <person name="Huettel B."/>
            <person name="Barry K.W."/>
            <person name="Haridas S."/>
            <person name="Chen C."/>
            <person name="Bauer D."/>
            <person name="Andreopoulos W."/>
            <person name="Pangilinan J."/>
            <person name="LaButti K."/>
            <person name="Riley R."/>
            <person name="Lipzen A."/>
            <person name="Clum A."/>
            <person name="Drula E."/>
            <person name="Henrissat B."/>
            <person name="Kohler A."/>
            <person name="Grigoriev I.V."/>
            <person name="Martin F.M."/>
            <person name="Hacquard S."/>
        </authorList>
    </citation>
    <scope>NUCLEOTIDE SEQUENCE [LARGE SCALE GENOMIC DNA]</scope>
    <source>
        <strain evidence="3 4">MPI-SDFR-AT-0080</strain>
    </source>
</reference>
<dbReference type="CDD" id="cd09917">
    <property type="entry name" value="F-box_SF"/>
    <property type="match status" value="1"/>
</dbReference>
<comment type="caution">
    <text evidence="3">The sequence shown here is derived from an EMBL/GenBank/DDBJ whole genome shotgun (WGS) entry which is preliminary data.</text>
</comment>
<dbReference type="EMBL" id="JAGTJR010000036">
    <property type="protein sequence ID" value="KAH7036363.1"/>
    <property type="molecule type" value="Genomic_DNA"/>
</dbReference>
<protein>
    <submittedName>
        <fullName evidence="3">Regulator of chromosome condensation 1/beta-lactamase-inhibitor protein II</fullName>
    </submittedName>
</protein>
<dbReference type="InterPro" id="IPR036047">
    <property type="entry name" value="F-box-like_dom_sf"/>
</dbReference>
<dbReference type="SUPFAM" id="SSF81383">
    <property type="entry name" value="F-box domain"/>
    <property type="match status" value="1"/>
</dbReference>
<feature type="region of interest" description="Disordered" evidence="2">
    <location>
        <begin position="98"/>
        <end position="121"/>
    </location>
</feature>
<evidence type="ECO:0000256" key="1">
    <source>
        <dbReference type="PROSITE-ProRule" id="PRU00235"/>
    </source>
</evidence>
<dbReference type="PANTHER" id="PTHR45982">
    <property type="entry name" value="REGULATOR OF CHROMOSOME CONDENSATION"/>
    <property type="match status" value="1"/>
</dbReference>
<evidence type="ECO:0000313" key="4">
    <source>
        <dbReference type="Proteomes" id="UP000774617"/>
    </source>
</evidence>
<proteinExistence type="predicted"/>
<evidence type="ECO:0000256" key="2">
    <source>
        <dbReference type="SAM" id="MobiDB-lite"/>
    </source>
</evidence>
<dbReference type="Gene3D" id="2.130.10.30">
    <property type="entry name" value="Regulator of chromosome condensation 1/beta-lactamase-inhibitor protein II"/>
    <property type="match status" value="1"/>
</dbReference>
<dbReference type="InterPro" id="IPR051553">
    <property type="entry name" value="Ran_GTPase-activating"/>
</dbReference>
<dbReference type="InterPro" id="IPR009091">
    <property type="entry name" value="RCC1/BLIP-II"/>
</dbReference>
<organism evidence="3 4">
    <name type="scientific">Macrophomina phaseolina</name>
    <dbReference type="NCBI Taxonomy" id="35725"/>
    <lineage>
        <taxon>Eukaryota</taxon>
        <taxon>Fungi</taxon>
        <taxon>Dikarya</taxon>
        <taxon>Ascomycota</taxon>
        <taxon>Pezizomycotina</taxon>
        <taxon>Dothideomycetes</taxon>
        <taxon>Dothideomycetes incertae sedis</taxon>
        <taxon>Botryosphaeriales</taxon>
        <taxon>Botryosphaeriaceae</taxon>
        <taxon>Macrophomina</taxon>
    </lineage>
</organism>
<dbReference type="InterPro" id="IPR000408">
    <property type="entry name" value="Reg_chr_condens"/>
</dbReference>
<dbReference type="Proteomes" id="UP000774617">
    <property type="component" value="Unassembled WGS sequence"/>
</dbReference>
<dbReference type="SUPFAM" id="SSF50985">
    <property type="entry name" value="RCC1/BLIP-II"/>
    <property type="match status" value="1"/>
</dbReference>
<accession>A0ABQ8FYJ3</accession>
<dbReference type="PANTHER" id="PTHR45982:SF3">
    <property type="entry name" value="F-BOX PROTEIN POF9"/>
    <property type="match status" value="1"/>
</dbReference>
<feature type="repeat" description="RCC1" evidence="1">
    <location>
        <begin position="88"/>
        <end position="173"/>
    </location>
</feature>
<dbReference type="PROSITE" id="PS50012">
    <property type="entry name" value="RCC1_3"/>
    <property type="match status" value="1"/>
</dbReference>